<feature type="compositionally biased region" description="Acidic residues" evidence="1">
    <location>
        <begin position="241"/>
        <end position="253"/>
    </location>
</feature>
<reference evidence="2" key="1">
    <citation type="submission" date="2022-04" db="EMBL/GenBank/DDBJ databases">
        <title>Carnegiea gigantea Genome sequencing and assembly v2.</title>
        <authorList>
            <person name="Copetti D."/>
            <person name="Sanderson M.J."/>
            <person name="Burquez A."/>
            <person name="Wojciechowski M.F."/>
        </authorList>
    </citation>
    <scope>NUCLEOTIDE SEQUENCE</scope>
    <source>
        <strain evidence="2">SGP5-SGP5p</strain>
        <tissue evidence="2">Aerial part</tissue>
    </source>
</reference>
<feature type="compositionally biased region" description="Basic and acidic residues" evidence="1">
    <location>
        <begin position="69"/>
        <end position="78"/>
    </location>
</feature>
<dbReference type="AlphaFoldDB" id="A0A9Q1JU12"/>
<evidence type="ECO:0000313" key="3">
    <source>
        <dbReference type="Proteomes" id="UP001153076"/>
    </source>
</evidence>
<dbReference type="EMBL" id="JAKOGI010000741">
    <property type="protein sequence ID" value="KAJ8430915.1"/>
    <property type="molecule type" value="Genomic_DNA"/>
</dbReference>
<gene>
    <name evidence="2" type="ORF">Cgig2_015397</name>
</gene>
<name>A0A9Q1JU12_9CARY</name>
<comment type="caution">
    <text evidence="2">The sequence shown here is derived from an EMBL/GenBank/DDBJ whole genome shotgun (WGS) entry which is preliminary data.</text>
</comment>
<evidence type="ECO:0000256" key="1">
    <source>
        <dbReference type="SAM" id="MobiDB-lite"/>
    </source>
</evidence>
<sequence>MAKQNYYVSLKSLERNKEPYPSKTSRPIKVGKKVAMEVMVVLSTLAQDHGRPYLEPTITSSSCSSSETVPERSADAREEGRYLQFPNLPTKIDGRVAAEWKLAQTKQTAWLKTVPKLMAKGYSTGNSRSSFGSLQRSIEVPKILLHLGKLPTKALEGSEITHPKATAKAKETGFQHGQEEQTEFFRALLVREGFFEAWVRYVEDRHCTIQASEDPNEVVFSYEVSDTDPDSPGSTAPLDGGGEEGSDDEDPDALDNGHLLIFISVSLSCFIY</sequence>
<dbReference type="Proteomes" id="UP001153076">
    <property type="component" value="Unassembled WGS sequence"/>
</dbReference>
<protein>
    <submittedName>
        <fullName evidence="2">Uncharacterized protein</fullName>
    </submittedName>
</protein>
<evidence type="ECO:0000313" key="2">
    <source>
        <dbReference type="EMBL" id="KAJ8430915.1"/>
    </source>
</evidence>
<keyword evidence="3" id="KW-1185">Reference proteome</keyword>
<feature type="region of interest" description="Disordered" evidence="1">
    <location>
        <begin position="223"/>
        <end position="253"/>
    </location>
</feature>
<accession>A0A9Q1JU12</accession>
<feature type="region of interest" description="Disordered" evidence="1">
    <location>
        <begin position="56"/>
        <end position="78"/>
    </location>
</feature>
<organism evidence="2 3">
    <name type="scientific">Carnegiea gigantea</name>
    <dbReference type="NCBI Taxonomy" id="171969"/>
    <lineage>
        <taxon>Eukaryota</taxon>
        <taxon>Viridiplantae</taxon>
        <taxon>Streptophyta</taxon>
        <taxon>Embryophyta</taxon>
        <taxon>Tracheophyta</taxon>
        <taxon>Spermatophyta</taxon>
        <taxon>Magnoliopsida</taxon>
        <taxon>eudicotyledons</taxon>
        <taxon>Gunneridae</taxon>
        <taxon>Pentapetalae</taxon>
        <taxon>Caryophyllales</taxon>
        <taxon>Cactineae</taxon>
        <taxon>Cactaceae</taxon>
        <taxon>Cactoideae</taxon>
        <taxon>Echinocereeae</taxon>
        <taxon>Carnegiea</taxon>
    </lineage>
</organism>
<proteinExistence type="predicted"/>